<organism evidence="3 4">
    <name type="scientific">Glycomyces algeriensis</name>
    <dbReference type="NCBI Taxonomy" id="256037"/>
    <lineage>
        <taxon>Bacteria</taxon>
        <taxon>Bacillati</taxon>
        <taxon>Actinomycetota</taxon>
        <taxon>Actinomycetes</taxon>
        <taxon>Glycomycetales</taxon>
        <taxon>Glycomycetaceae</taxon>
        <taxon>Glycomyces</taxon>
    </lineage>
</organism>
<dbReference type="Gene3D" id="3.40.50.300">
    <property type="entry name" value="P-loop containing nucleotide triphosphate hydrolases"/>
    <property type="match status" value="1"/>
</dbReference>
<dbReference type="Pfam" id="PF00271">
    <property type="entry name" value="Helicase_C"/>
    <property type="match status" value="1"/>
</dbReference>
<feature type="domain" description="Helicase C-terminal" evidence="2">
    <location>
        <begin position="939"/>
        <end position="1075"/>
    </location>
</feature>
<dbReference type="InterPro" id="IPR027417">
    <property type="entry name" value="P-loop_NTPase"/>
</dbReference>
<dbReference type="EMBL" id="BSDT01000001">
    <property type="protein sequence ID" value="GLI44500.1"/>
    <property type="molecule type" value="Genomic_DNA"/>
</dbReference>
<dbReference type="AlphaFoldDB" id="A0A9W6GCS6"/>
<dbReference type="SUPFAM" id="SSF52540">
    <property type="entry name" value="P-loop containing nucleoside triphosphate hydrolases"/>
    <property type="match status" value="1"/>
</dbReference>
<keyword evidence="3" id="KW-0378">Hydrolase</keyword>
<keyword evidence="4" id="KW-1185">Reference proteome</keyword>
<feature type="region of interest" description="Disordered" evidence="1">
    <location>
        <begin position="1"/>
        <end position="20"/>
    </location>
</feature>
<feature type="region of interest" description="Disordered" evidence="1">
    <location>
        <begin position="72"/>
        <end position="105"/>
    </location>
</feature>
<reference evidence="3" key="1">
    <citation type="submission" date="2022-12" db="EMBL/GenBank/DDBJ databases">
        <title>Reference genome sequencing for broad-spectrum identification of bacterial and archaeal isolates by mass spectrometry.</title>
        <authorList>
            <person name="Sekiguchi Y."/>
            <person name="Tourlousse D.M."/>
        </authorList>
    </citation>
    <scope>NUCLEOTIDE SEQUENCE</scope>
    <source>
        <strain evidence="3">LLR39Z86</strain>
    </source>
</reference>
<protein>
    <submittedName>
        <fullName evidence="3">Helicase</fullName>
    </submittedName>
</protein>
<dbReference type="Proteomes" id="UP001144313">
    <property type="component" value="Unassembled WGS sequence"/>
</dbReference>
<comment type="caution">
    <text evidence="3">The sequence shown here is derived from an EMBL/GenBank/DDBJ whole genome shotgun (WGS) entry which is preliminary data.</text>
</comment>
<dbReference type="CDD" id="cd18785">
    <property type="entry name" value="SF2_C"/>
    <property type="match status" value="1"/>
</dbReference>
<dbReference type="RefSeq" id="WP_270118052.1">
    <property type="nucleotide sequence ID" value="NZ_BAAAOL010000007.1"/>
</dbReference>
<accession>A0A9W6GCS6</accession>
<keyword evidence="3" id="KW-0067">ATP-binding</keyword>
<evidence type="ECO:0000256" key="1">
    <source>
        <dbReference type="SAM" id="MobiDB-lite"/>
    </source>
</evidence>
<dbReference type="InterPro" id="IPR001650">
    <property type="entry name" value="Helicase_C-like"/>
</dbReference>
<evidence type="ECO:0000313" key="4">
    <source>
        <dbReference type="Proteomes" id="UP001144313"/>
    </source>
</evidence>
<feature type="compositionally biased region" description="Basic and acidic residues" evidence="1">
    <location>
        <begin position="81"/>
        <end position="94"/>
    </location>
</feature>
<keyword evidence="3" id="KW-0347">Helicase</keyword>
<feature type="region of interest" description="Disordered" evidence="1">
    <location>
        <begin position="1210"/>
        <end position="1233"/>
    </location>
</feature>
<dbReference type="GO" id="GO:0004386">
    <property type="term" value="F:helicase activity"/>
    <property type="evidence" value="ECO:0007669"/>
    <property type="project" value="UniProtKB-KW"/>
</dbReference>
<evidence type="ECO:0000313" key="3">
    <source>
        <dbReference type="EMBL" id="GLI44500.1"/>
    </source>
</evidence>
<dbReference type="NCBIfam" id="NF038325">
    <property type="entry name" value="DISARM_DrmAS"/>
    <property type="match status" value="1"/>
</dbReference>
<dbReference type="PROSITE" id="PS51194">
    <property type="entry name" value="HELICASE_CTER"/>
    <property type="match status" value="1"/>
</dbReference>
<proteinExistence type="predicted"/>
<sequence length="1233" mass="136555">MASQGRQEPADRPNPSELLRRPQLFEDATSFGVREDLLGYLTRDLLGPWNGLNEDIVGKDSPRSRYLVGQLGPKELLPQGTKRDIEDANTHDDHDDGENLNAGTEDAELAAKTADVGRLEASSMGLSFRVPVDTAKIHVRATWGHYLKTSFTDEDGKAKSGWRRVPAGDEHGREIDLSDDRQRIVLTGDDDHGVFLTVETRRRDHSIVVELGLVNGQREPQHNADEAWLFQPQLTVRALDGETAVFLPMDDPMREDAPESAYLDAEDMRLRLLYRNRLQYTRGRNVAVHADEVRGERRARELRTEWMPVTDVPGTSAPTPEESALLAGLELSMTALAEADAEALRAGLAPLADGYRVWLEEQEARIDGLPEQLRVYAREALGEARTIADRIGEGVRLLTEPGHEHHAIALRAFKFAQRAMADQRLHTQIAAHRATNGSDYATAQAAIEAKGPAAASWRPFQLAFLLLNLASLADPGHPDRRIGPQGLVDLLFFPTGGGKTEAYLGLAAFTMAIRRLQGVTGSGEEARDAAAGVAVFMRYTLRLLTSQQFQRASALVCAAELLRREAPDVYGDEPFRIGLWVGLKVTPNTYDDAAMDIADMKVRGKVGESKTLQLQACPWCGERFEANAIETDEGRRRVLLYCPRSVGEGRCPFSRRSSPGEGVPVVSVDEEIYRLLPAFMIATVDKLAQLPWKGEAGLLFGQTRSKCPRHGYRHPDLDERIGCGGKHVPKGKLPAVVSEPVIRPRPWDLIIQDELHLISGALGTSVALFESAVDYLLQWETEEGVAGPKIVASTATTKRAAAQVKGIYNRRVAIFPPPVLDVEDTFFSKQDPIAEKTPGRRYLGLCAHGVRLKQAEIRLWDTLLIAGQTLFDRYGSPADPYMTPVGYFNATRELAGMRRYLDDDVSIRVRRTRDGFSARLGSANTLRITELTSRIASSDISATLSELEQGFDPERDTAARRSAIGREMFAARKEKREPDPLAVELRERGSRTDAVLATSMLQVGVDVSRFGLMVVTGQPKNTAEYIQASSRVGRDANRPGLVVTLYNWTRPRDLDHYEDFYHYHDSYYRQVEALSVTPFTRRALDRGATGALVAAIRQGDRDASPNAAAARFDRNAAAVDDVVKTLIERAQQVKNPQAAQYLRERAENLFDDWELEKLRGGLVYRAGTGKANRAGLLRPADGTEWTTLTVANSMRETEGEAKLIFPADHEMKSPTLRGPQWSYGSRPDTEDGS</sequence>
<keyword evidence="3" id="KW-0547">Nucleotide-binding</keyword>
<evidence type="ECO:0000259" key="2">
    <source>
        <dbReference type="PROSITE" id="PS51194"/>
    </source>
</evidence>
<name>A0A9W6GCS6_9ACTN</name>
<gene>
    <name evidence="3" type="ORF">GALLR39Z86_43500</name>
</gene>